<dbReference type="PANTHER" id="PTHR43557:SF2">
    <property type="entry name" value="RIESKE DOMAIN-CONTAINING PROTEIN-RELATED"/>
    <property type="match status" value="1"/>
</dbReference>
<dbReference type="PRINTS" id="PR00411">
    <property type="entry name" value="PNDRDTASEI"/>
</dbReference>
<dbReference type="Gene3D" id="3.50.50.60">
    <property type="entry name" value="FAD/NAD(P)-binding domain"/>
    <property type="match status" value="2"/>
</dbReference>
<evidence type="ECO:0000256" key="2">
    <source>
        <dbReference type="ARBA" id="ARBA00022630"/>
    </source>
</evidence>
<proteinExistence type="predicted"/>
<dbReference type="InterPro" id="IPR036188">
    <property type="entry name" value="FAD/NAD-bd_sf"/>
</dbReference>
<keyword evidence="7" id="KW-1185">Reference proteome</keyword>
<evidence type="ECO:0000256" key="4">
    <source>
        <dbReference type="ARBA" id="ARBA00023002"/>
    </source>
</evidence>
<dbReference type="Proteomes" id="UP000295511">
    <property type="component" value="Unassembled WGS sequence"/>
</dbReference>
<name>A0A4R5KB74_9MICC</name>
<evidence type="ECO:0000313" key="6">
    <source>
        <dbReference type="EMBL" id="TDF92483.1"/>
    </source>
</evidence>
<evidence type="ECO:0000259" key="5">
    <source>
        <dbReference type="Pfam" id="PF07992"/>
    </source>
</evidence>
<accession>A0A4R5KB74</accession>
<evidence type="ECO:0000256" key="3">
    <source>
        <dbReference type="ARBA" id="ARBA00022827"/>
    </source>
</evidence>
<dbReference type="AlphaFoldDB" id="A0A4R5KB74"/>
<dbReference type="RefSeq" id="WP_133205673.1">
    <property type="nucleotide sequence ID" value="NZ_SMRU01000023.1"/>
</dbReference>
<dbReference type="InterPro" id="IPR023753">
    <property type="entry name" value="FAD/NAD-binding_dom"/>
</dbReference>
<keyword evidence="4" id="KW-0560">Oxidoreductase</keyword>
<dbReference type="OrthoDB" id="4213189at2"/>
<dbReference type="PANTHER" id="PTHR43557">
    <property type="entry name" value="APOPTOSIS-INDUCING FACTOR 1"/>
    <property type="match status" value="1"/>
</dbReference>
<evidence type="ECO:0000313" key="7">
    <source>
        <dbReference type="Proteomes" id="UP000295511"/>
    </source>
</evidence>
<dbReference type="GO" id="GO:0016651">
    <property type="term" value="F:oxidoreductase activity, acting on NAD(P)H"/>
    <property type="evidence" value="ECO:0007669"/>
    <property type="project" value="TreeGrafter"/>
</dbReference>
<dbReference type="GO" id="GO:0005737">
    <property type="term" value="C:cytoplasm"/>
    <property type="evidence" value="ECO:0007669"/>
    <property type="project" value="TreeGrafter"/>
</dbReference>
<protein>
    <submittedName>
        <fullName evidence="6">FAD-dependent oxidoreductase</fullName>
    </submittedName>
</protein>
<reference evidence="6 7" key="1">
    <citation type="submission" date="2019-03" db="EMBL/GenBank/DDBJ databases">
        <title>Whole genome sequence of Arthrobacter sp JH1-1.</title>
        <authorList>
            <person name="Trinh H.N."/>
        </authorList>
    </citation>
    <scope>NUCLEOTIDE SEQUENCE [LARGE SCALE GENOMIC DNA]</scope>
    <source>
        <strain evidence="6 7">JH1-1</strain>
    </source>
</reference>
<dbReference type="SUPFAM" id="SSF51905">
    <property type="entry name" value="FAD/NAD(P)-binding domain"/>
    <property type="match status" value="1"/>
</dbReference>
<dbReference type="Pfam" id="PF07992">
    <property type="entry name" value="Pyr_redox_2"/>
    <property type="match status" value="1"/>
</dbReference>
<dbReference type="InterPro" id="IPR050446">
    <property type="entry name" value="FAD-oxidoreductase/Apoptosis"/>
</dbReference>
<dbReference type="PRINTS" id="PR00368">
    <property type="entry name" value="FADPNR"/>
</dbReference>
<comment type="cofactor">
    <cofactor evidence="1">
        <name>FAD</name>
        <dbReference type="ChEBI" id="CHEBI:57692"/>
    </cofactor>
</comment>
<feature type="domain" description="FAD/NAD(P)-binding" evidence="5">
    <location>
        <begin position="6"/>
        <end position="306"/>
    </location>
</feature>
<dbReference type="EMBL" id="SMRU01000023">
    <property type="protein sequence ID" value="TDF92483.1"/>
    <property type="molecule type" value="Genomic_DNA"/>
</dbReference>
<comment type="caution">
    <text evidence="6">The sequence shown here is derived from an EMBL/GenBank/DDBJ whole genome shotgun (WGS) entry which is preliminary data.</text>
</comment>
<gene>
    <name evidence="6" type="ORF">E1809_18300</name>
</gene>
<evidence type="ECO:0000256" key="1">
    <source>
        <dbReference type="ARBA" id="ARBA00001974"/>
    </source>
</evidence>
<keyword evidence="2" id="KW-0285">Flavoprotein</keyword>
<dbReference type="PROSITE" id="PS51257">
    <property type="entry name" value="PROKAR_LIPOPROTEIN"/>
    <property type="match status" value="1"/>
</dbReference>
<sequence>MKQEDRVVVVGSGIAGAACAATLRERGYDGGVTVVRGEDALPYNRTAVNTTMLSAGHSHVELTLPEAQTPDVEWLARDEAEALDPARREVRLASGKLLRYRALVIATGVRARPWPGSACPVPERVVTLRTSADAARMRSLLGWSGKPLGRHGRVIIMGAGFIGGETASLLSGAEVEVDLVARQPVPMSDRLGRNAASWLLERHNEHAHPHVGRTVAGWTSGEDRVMVRLDDGRRLAGDLLLVAAGSLPNTEWLQGSGLDVEDGVAVDPSLRAIGADGVYAAGDVARVATTPRARRTENWASARAQGRHAARSVLHDLGLGEAPGPFSELPVYTSKMYGTKLTLLGETGAGLRQTAIPGDVPGPPTTVFTDERERLRGAVAMGVPQFEDSLVEAVRHRIPLSGLLPAAAVGKVHN</sequence>
<organism evidence="6 7">
    <name type="scientific">Arthrobacter terricola</name>
    <dbReference type="NCBI Taxonomy" id="2547396"/>
    <lineage>
        <taxon>Bacteria</taxon>
        <taxon>Bacillati</taxon>
        <taxon>Actinomycetota</taxon>
        <taxon>Actinomycetes</taxon>
        <taxon>Micrococcales</taxon>
        <taxon>Micrococcaceae</taxon>
        <taxon>Arthrobacter</taxon>
    </lineage>
</organism>
<keyword evidence="3" id="KW-0274">FAD</keyword>